<gene>
    <name evidence="2" type="ORF">LWI29_009454</name>
</gene>
<keyword evidence="3" id="KW-1185">Reference proteome</keyword>
<dbReference type="Proteomes" id="UP001168877">
    <property type="component" value="Unassembled WGS sequence"/>
</dbReference>
<sequence>MDQTLDRLDRLEKKVLVEVVQLVQKRRMRGTVGGWTDFLNLYDKKFGCSVSDPSRRSDYELSSFLKTFNKKKDLKFIEEALQSHMNRDSVEQSKDIIPADESPEQILESEKAMLLLHKIPISVPSEELRRVVPGDFNFTVRVKNDQLKANARGRNYCAVVIFSNPQEADQAFENVNGKPEKDLAGLPQKLVEFQFDAGITTKLYVRKMARDNPYEVWRKKRVLLFQGKENSGESKKLNTEQKIKEEISSKSKKLKTEQEIKEEEISCESKKLKTEQEIKEEISGESKKLKTQQEIKEEIMVDSNQSNCDDHLKEIESLRQEEALQSHMNRDSVEQSKDIIPADESPEQILESEKAMLLLHKIPISVPSEELHRVVPGDFNFAVRVKNDQLKANARGRNYCAVVIFSNPQEADQAFENVNGKPEKDSAGLPQKLVEFQFDAGITTKLYVRKMARDNPYEVWRKKRVLLFQGKENSGESKKLNTEQKIKEEISSKSKKLKTEQEIKEEEISCESKKLKTEQEIKEEISGESKKLKTQQEIKEEIMVDSNQSNCDDHLKEIESSRQEVSENDFQISTQDKIISEPRKKVRRRKKIDKKKEQN</sequence>
<reference evidence="2" key="1">
    <citation type="journal article" date="2022" name="Plant J.">
        <title>Strategies of tolerance reflected in two North American maple genomes.</title>
        <authorList>
            <person name="McEvoy S.L."/>
            <person name="Sezen U.U."/>
            <person name="Trouern-Trend A."/>
            <person name="McMahon S.M."/>
            <person name="Schaberg P.G."/>
            <person name="Yang J."/>
            <person name="Wegrzyn J.L."/>
            <person name="Swenson N.G."/>
        </authorList>
    </citation>
    <scope>NUCLEOTIDE SEQUENCE</scope>
    <source>
        <strain evidence="2">NS2018</strain>
    </source>
</reference>
<feature type="compositionally biased region" description="Polar residues" evidence="1">
    <location>
        <begin position="568"/>
        <end position="577"/>
    </location>
</feature>
<organism evidence="2 3">
    <name type="scientific">Acer saccharum</name>
    <name type="common">Sugar maple</name>
    <dbReference type="NCBI Taxonomy" id="4024"/>
    <lineage>
        <taxon>Eukaryota</taxon>
        <taxon>Viridiplantae</taxon>
        <taxon>Streptophyta</taxon>
        <taxon>Embryophyta</taxon>
        <taxon>Tracheophyta</taxon>
        <taxon>Spermatophyta</taxon>
        <taxon>Magnoliopsida</taxon>
        <taxon>eudicotyledons</taxon>
        <taxon>Gunneridae</taxon>
        <taxon>Pentapetalae</taxon>
        <taxon>rosids</taxon>
        <taxon>malvids</taxon>
        <taxon>Sapindales</taxon>
        <taxon>Sapindaceae</taxon>
        <taxon>Hippocastanoideae</taxon>
        <taxon>Acereae</taxon>
        <taxon>Acer</taxon>
    </lineage>
</organism>
<feature type="region of interest" description="Disordered" evidence="1">
    <location>
        <begin position="561"/>
        <end position="599"/>
    </location>
</feature>
<dbReference type="AlphaFoldDB" id="A0AA39TD15"/>
<comment type="caution">
    <text evidence="2">The sequence shown here is derived from an EMBL/GenBank/DDBJ whole genome shotgun (WGS) entry which is preliminary data.</text>
</comment>
<evidence type="ECO:0000256" key="1">
    <source>
        <dbReference type="SAM" id="MobiDB-lite"/>
    </source>
</evidence>
<evidence type="ECO:0000313" key="3">
    <source>
        <dbReference type="Proteomes" id="UP001168877"/>
    </source>
</evidence>
<reference evidence="2" key="2">
    <citation type="submission" date="2023-06" db="EMBL/GenBank/DDBJ databases">
        <authorList>
            <person name="Swenson N.G."/>
            <person name="Wegrzyn J.L."/>
            <person name="Mcevoy S.L."/>
        </authorList>
    </citation>
    <scope>NUCLEOTIDE SEQUENCE</scope>
    <source>
        <strain evidence="2">NS2018</strain>
        <tissue evidence="2">Leaf</tissue>
    </source>
</reference>
<accession>A0AA39TD15</accession>
<dbReference type="EMBL" id="JAUESC010000002">
    <property type="protein sequence ID" value="KAK0603858.1"/>
    <property type="molecule type" value="Genomic_DNA"/>
</dbReference>
<protein>
    <submittedName>
        <fullName evidence="2">Uncharacterized protein</fullName>
    </submittedName>
</protein>
<proteinExistence type="predicted"/>
<feature type="compositionally biased region" description="Basic residues" evidence="1">
    <location>
        <begin position="584"/>
        <end position="593"/>
    </location>
</feature>
<name>A0AA39TD15_ACESA</name>
<evidence type="ECO:0000313" key="2">
    <source>
        <dbReference type="EMBL" id="KAK0603858.1"/>
    </source>
</evidence>